<feature type="modified residue" description="N6-(pyridoxal phosphate)lysine" evidence="11">
    <location>
        <position position="209"/>
    </location>
</feature>
<evidence type="ECO:0000256" key="1">
    <source>
        <dbReference type="ARBA" id="ARBA00001933"/>
    </source>
</evidence>
<sequence length="394" mass="43307">MKKEYKHFETAAIHAGYDTKKHLGSLSAPIYQTSTFTFDTAEQGEARFAGTEEGYIYSRLGNPTVQALEEKVAVLEGAEDCAAFASGMGAVSAVLIELTKTHDHILCSLGVYGCTFDLLVLLKEKYAIDYDFSPMETEEQIRNSIRPETTCIFVETPINPTMRVIDLEMVARVAKEHGIPVVVDNTFPSPYLQSPLALGCDIALHSATKYIGGHGDVVAGLVAGKSSFISAIKKNGLKDIGSIIAPFDAWLLLRGLKTLPIRMDRHSENAIKINEQLKKHPRVKNVYFPWNEENAGHEAAIKQMKQPGGVISFELQEGGKQEAQAFLNKLQLIKIAVSLGDVETLISHPASMTHAVIPEKERRAMGVTDQLIRLSVGLESWEDIWADIEQALNG</sequence>
<dbReference type="RefSeq" id="WP_104850601.1">
    <property type="nucleotide sequence ID" value="NZ_PKOZ01000015.1"/>
</dbReference>
<dbReference type="EC" id="4.4.1.2" evidence="7"/>
<comment type="catalytic activity">
    <reaction evidence="10">
        <text>L-methionine + H2O = methanethiol + 2-oxobutanoate + NH4(+)</text>
        <dbReference type="Rhea" id="RHEA:23800"/>
        <dbReference type="ChEBI" id="CHEBI:15377"/>
        <dbReference type="ChEBI" id="CHEBI:16007"/>
        <dbReference type="ChEBI" id="CHEBI:16763"/>
        <dbReference type="ChEBI" id="CHEBI:28938"/>
        <dbReference type="ChEBI" id="CHEBI:57844"/>
        <dbReference type="EC" id="4.4.1.11"/>
    </reaction>
    <physiologicalReaction direction="left-to-right" evidence="10">
        <dbReference type="Rhea" id="RHEA:23801"/>
    </physiologicalReaction>
</comment>
<dbReference type="GO" id="GO:0019346">
    <property type="term" value="P:transsulfuration"/>
    <property type="evidence" value="ECO:0007669"/>
    <property type="project" value="InterPro"/>
</dbReference>
<comment type="similarity">
    <text evidence="2">Belongs to the trans-sulfuration enzymes family. L-methionine gamma-lyase subfamily.</text>
</comment>
<dbReference type="CDD" id="cd00614">
    <property type="entry name" value="CGS_like"/>
    <property type="match status" value="1"/>
</dbReference>
<evidence type="ECO:0000256" key="9">
    <source>
        <dbReference type="ARBA" id="ARBA00048780"/>
    </source>
</evidence>
<reference evidence="13 14" key="1">
    <citation type="submission" date="2017-12" db="EMBL/GenBank/DDBJ databases">
        <title>Taxonomic description and draft genome of Pradoshia cofamensis Gen. nov., sp. nov., a thermotolerant bacillale isolated from anterior gut of earthworm Eisenia fetida.</title>
        <authorList>
            <person name="Saha T."/>
            <person name="Chakraborty R."/>
        </authorList>
    </citation>
    <scope>NUCLEOTIDE SEQUENCE [LARGE SCALE GENOMIC DNA]</scope>
    <source>
        <strain evidence="13 14">EAG3</strain>
    </source>
</reference>
<dbReference type="GO" id="GO:0009086">
    <property type="term" value="P:methionine biosynthetic process"/>
    <property type="evidence" value="ECO:0007669"/>
    <property type="project" value="UniProtKB-ARBA"/>
</dbReference>
<protein>
    <recommendedName>
        <fullName evidence="4">L-methionine gamma-lyase</fullName>
        <ecNumber evidence="3">4.4.1.11</ecNumber>
        <ecNumber evidence="7">4.4.1.2</ecNumber>
    </recommendedName>
    <alternativeName>
        <fullName evidence="8">Homocysteine desulfhydrase</fullName>
    </alternativeName>
</protein>
<dbReference type="Gene3D" id="3.90.1150.10">
    <property type="entry name" value="Aspartate Aminotransferase, domain 1"/>
    <property type="match status" value="1"/>
</dbReference>
<dbReference type="EC" id="4.4.1.11" evidence="3"/>
<comment type="caution">
    <text evidence="13">The sequence shown here is derived from an EMBL/GenBank/DDBJ whole genome shotgun (WGS) entry which is preliminary data.</text>
</comment>
<keyword evidence="14" id="KW-1185">Reference proteome</keyword>
<dbReference type="AlphaFoldDB" id="A0A2S7MWD1"/>
<dbReference type="NCBIfam" id="TIGR01328">
    <property type="entry name" value="met_gam_lyase"/>
    <property type="match status" value="1"/>
</dbReference>
<dbReference type="InterPro" id="IPR015422">
    <property type="entry name" value="PyrdxlP-dep_Trfase_small"/>
</dbReference>
<dbReference type="PANTHER" id="PTHR11808:SF80">
    <property type="entry name" value="CYSTATHIONINE GAMMA-LYASE"/>
    <property type="match status" value="1"/>
</dbReference>
<gene>
    <name evidence="13" type="ORF">CYL18_16440</name>
</gene>
<dbReference type="InterPro" id="IPR015421">
    <property type="entry name" value="PyrdxlP-dep_Trfase_major"/>
</dbReference>
<evidence type="ECO:0000256" key="6">
    <source>
        <dbReference type="ARBA" id="ARBA00023239"/>
    </source>
</evidence>
<dbReference type="GO" id="GO:0005737">
    <property type="term" value="C:cytoplasm"/>
    <property type="evidence" value="ECO:0007669"/>
    <property type="project" value="TreeGrafter"/>
</dbReference>
<accession>A0A2S7MWD1</accession>
<dbReference type="GO" id="GO:0030170">
    <property type="term" value="F:pyridoxal phosphate binding"/>
    <property type="evidence" value="ECO:0007669"/>
    <property type="project" value="InterPro"/>
</dbReference>
<dbReference type="NCBIfam" id="NF005263">
    <property type="entry name" value="PRK06767.1"/>
    <property type="match status" value="1"/>
</dbReference>
<comment type="cofactor">
    <cofactor evidence="1 12">
        <name>pyridoxal 5'-phosphate</name>
        <dbReference type="ChEBI" id="CHEBI:597326"/>
    </cofactor>
</comment>
<dbReference type="OrthoDB" id="9803887at2"/>
<dbReference type="EMBL" id="PKOZ01000015">
    <property type="protein sequence ID" value="PQD94060.1"/>
    <property type="molecule type" value="Genomic_DNA"/>
</dbReference>
<dbReference type="InterPro" id="IPR054542">
    <property type="entry name" value="Cys_met_metab_PP"/>
</dbReference>
<keyword evidence="5 11" id="KW-0663">Pyridoxal phosphate</keyword>
<evidence type="ECO:0000256" key="7">
    <source>
        <dbReference type="ARBA" id="ARBA00047175"/>
    </source>
</evidence>
<dbReference type="Pfam" id="PF01053">
    <property type="entry name" value="Cys_Met_Meta_PP"/>
    <property type="match status" value="1"/>
</dbReference>
<evidence type="ECO:0000256" key="4">
    <source>
        <dbReference type="ARBA" id="ARBA00019040"/>
    </source>
</evidence>
<keyword evidence="6 13" id="KW-0456">Lyase</keyword>
<evidence type="ECO:0000313" key="14">
    <source>
        <dbReference type="Proteomes" id="UP000239663"/>
    </source>
</evidence>
<evidence type="ECO:0000256" key="11">
    <source>
        <dbReference type="PIRSR" id="PIRSR001434-2"/>
    </source>
</evidence>
<name>A0A2S7MWD1_9BACI</name>
<dbReference type="Gene3D" id="3.40.640.10">
    <property type="entry name" value="Type I PLP-dependent aspartate aminotransferase-like (Major domain)"/>
    <property type="match status" value="1"/>
</dbReference>
<evidence type="ECO:0000256" key="12">
    <source>
        <dbReference type="RuleBase" id="RU362118"/>
    </source>
</evidence>
<evidence type="ECO:0000256" key="5">
    <source>
        <dbReference type="ARBA" id="ARBA00022898"/>
    </source>
</evidence>
<evidence type="ECO:0000313" key="13">
    <source>
        <dbReference type="EMBL" id="PQD94060.1"/>
    </source>
</evidence>
<comment type="catalytic activity">
    <reaction evidence="9">
        <text>L-homocysteine + H2O = 2-oxobutanoate + hydrogen sulfide + NH4(+) + H(+)</text>
        <dbReference type="Rhea" id="RHEA:14501"/>
        <dbReference type="ChEBI" id="CHEBI:15377"/>
        <dbReference type="ChEBI" id="CHEBI:15378"/>
        <dbReference type="ChEBI" id="CHEBI:16763"/>
        <dbReference type="ChEBI" id="CHEBI:28938"/>
        <dbReference type="ChEBI" id="CHEBI:29919"/>
        <dbReference type="ChEBI" id="CHEBI:58199"/>
        <dbReference type="EC" id="4.4.1.2"/>
    </reaction>
    <physiologicalReaction direction="left-to-right" evidence="9">
        <dbReference type="Rhea" id="RHEA:14502"/>
    </physiologicalReaction>
</comment>
<dbReference type="Proteomes" id="UP000239663">
    <property type="component" value="Unassembled WGS sequence"/>
</dbReference>
<dbReference type="GO" id="GO:0047982">
    <property type="term" value="F:homocysteine desulfhydrase activity"/>
    <property type="evidence" value="ECO:0007669"/>
    <property type="project" value="UniProtKB-EC"/>
</dbReference>
<dbReference type="InterPro" id="IPR015424">
    <property type="entry name" value="PyrdxlP-dep_Trfase"/>
</dbReference>
<dbReference type="PIRSF" id="PIRSF001434">
    <property type="entry name" value="CGS"/>
    <property type="match status" value="1"/>
</dbReference>
<organism evidence="13 14">
    <name type="scientific">Pradoshia eiseniae</name>
    <dbReference type="NCBI Taxonomy" id="2064768"/>
    <lineage>
        <taxon>Bacteria</taxon>
        <taxon>Bacillati</taxon>
        <taxon>Bacillota</taxon>
        <taxon>Bacilli</taxon>
        <taxon>Bacillales</taxon>
        <taxon>Bacillaceae</taxon>
        <taxon>Pradoshia</taxon>
    </lineage>
</organism>
<evidence type="ECO:0000256" key="3">
    <source>
        <dbReference type="ARBA" id="ARBA00012222"/>
    </source>
</evidence>
<proteinExistence type="inferred from homology"/>
<dbReference type="FunFam" id="3.90.1150.10:FF:000033">
    <property type="entry name" value="Cystathionine gamma-synthase"/>
    <property type="match status" value="1"/>
</dbReference>
<evidence type="ECO:0000256" key="10">
    <source>
        <dbReference type="ARBA" id="ARBA00052699"/>
    </source>
</evidence>
<evidence type="ECO:0000256" key="8">
    <source>
        <dbReference type="ARBA" id="ARBA00047199"/>
    </source>
</evidence>
<dbReference type="InterPro" id="IPR006237">
    <property type="entry name" value="L-Met_gamma_lys"/>
</dbReference>
<dbReference type="PANTHER" id="PTHR11808">
    <property type="entry name" value="TRANS-SULFURATION ENZYME FAMILY MEMBER"/>
    <property type="match status" value="1"/>
</dbReference>
<dbReference type="FunFam" id="3.40.640.10:FF:000046">
    <property type="entry name" value="Cystathionine gamma-lyase"/>
    <property type="match status" value="1"/>
</dbReference>
<dbReference type="InterPro" id="IPR000277">
    <property type="entry name" value="Cys/Met-Metab_PyrdxlP-dep_enz"/>
</dbReference>
<evidence type="ECO:0000256" key="2">
    <source>
        <dbReference type="ARBA" id="ARBA00008667"/>
    </source>
</evidence>
<dbReference type="GO" id="GO:0018826">
    <property type="term" value="F:methionine gamma-lyase activity"/>
    <property type="evidence" value="ECO:0007669"/>
    <property type="project" value="UniProtKB-EC"/>
</dbReference>
<dbReference type="SUPFAM" id="SSF53383">
    <property type="entry name" value="PLP-dependent transferases"/>
    <property type="match status" value="1"/>
</dbReference>
<dbReference type="PROSITE" id="PS00868">
    <property type="entry name" value="CYS_MET_METAB_PP"/>
    <property type="match status" value="1"/>
</dbReference>